<evidence type="ECO:0000313" key="1">
    <source>
        <dbReference type="EMBL" id="SVE64904.1"/>
    </source>
</evidence>
<name>A0A383F7L8_9ZZZZ</name>
<dbReference type="EMBL" id="UINC01232087">
    <property type="protein sequence ID" value="SVE64904.1"/>
    <property type="molecule type" value="Genomic_DNA"/>
</dbReference>
<dbReference type="AlphaFoldDB" id="A0A383F7L8"/>
<accession>A0A383F7L8</accession>
<reference evidence="1" key="1">
    <citation type="submission" date="2018-05" db="EMBL/GenBank/DDBJ databases">
        <authorList>
            <person name="Lanie J.A."/>
            <person name="Ng W.-L."/>
            <person name="Kazmierczak K.M."/>
            <person name="Andrzejewski T.M."/>
            <person name="Davidsen T.M."/>
            <person name="Wayne K.J."/>
            <person name="Tettelin H."/>
            <person name="Glass J.I."/>
            <person name="Rusch D."/>
            <person name="Podicherti R."/>
            <person name="Tsui H.-C.T."/>
            <person name="Winkler M.E."/>
        </authorList>
    </citation>
    <scope>NUCLEOTIDE SEQUENCE</scope>
</reference>
<gene>
    <name evidence="1" type="ORF">METZ01_LOCUS517758</name>
</gene>
<organism evidence="1">
    <name type="scientific">marine metagenome</name>
    <dbReference type="NCBI Taxonomy" id="408172"/>
    <lineage>
        <taxon>unclassified sequences</taxon>
        <taxon>metagenomes</taxon>
        <taxon>ecological metagenomes</taxon>
    </lineage>
</organism>
<protein>
    <submittedName>
        <fullName evidence="1">Uncharacterized protein</fullName>
    </submittedName>
</protein>
<sequence>MDKMNNFMEIFGLNVKTGDVIKDKGGNEFKVYYEYRKVPFDEESIKDSIEEKEETLFKGKDILEIDGVKYVTLDAVYKLEEYHEFDGVKYVPLEDITDPAGFGVGIDSDDEHDKEYEETLYMSDISNINEIGEMQFEDDEHHILIHFQMVSKKGCQHS</sequence>
<proteinExistence type="predicted"/>